<accession>A0ABT1LJW3</accession>
<evidence type="ECO:0000313" key="4">
    <source>
        <dbReference type="Proteomes" id="UP001524318"/>
    </source>
</evidence>
<evidence type="ECO:0000259" key="2">
    <source>
        <dbReference type="Pfam" id="PF01648"/>
    </source>
</evidence>
<keyword evidence="1 3" id="KW-0808">Transferase</keyword>
<keyword evidence="4" id="KW-1185">Reference proteome</keyword>
<protein>
    <submittedName>
        <fullName evidence="3">4'-phosphopantetheinyl transferase superfamily protein</fullName>
    </submittedName>
</protein>
<dbReference type="InterPro" id="IPR008278">
    <property type="entry name" value="4-PPantetheinyl_Trfase_dom"/>
</dbReference>
<name>A0ABT1LJW3_9MICC</name>
<feature type="domain" description="4'-phosphopantetheinyl transferase" evidence="2">
    <location>
        <begin position="136"/>
        <end position="208"/>
    </location>
</feature>
<dbReference type="SUPFAM" id="SSF56214">
    <property type="entry name" value="4'-phosphopantetheinyl transferase"/>
    <property type="match status" value="2"/>
</dbReference>
<evidence type="ECO:0000256" key="1">
    <source>
        <dbReference type="ARBA" id="ARBA00022679"/>
    </source>
</evidence>
<dbReference type="GO" id="GO:0016740">
    <property type="term" value="F:transferase activity"/>
    <property type="evidence" value="ECO:0007669"/>
    <property type="project" value="UniProtKB-KW"/>
</dbReference>
<dbReference type="Pfam" id="PF01648">
    <property type="entry name" value="ACPS"/>
    <property type="match status" value="1"/>
</dbReference>
<organism evidence="3 4">
    <name type="scientific">Pseudarthrobacter humi</name>
    <dbReference type="NCBI Taxonomy" id="2952523"/>
    <lineage>
        <taxon>Bacteria</taxon>
        <taxon>Bacillati</taxon>
        <taxon>Actinomycetota</taxon>
        <taxon>Actinomycetes</taxon>
        <taxon>Micrococcales</taxon>
        <taxon>Micrococcaceae</taxon>
        <taxon>Pseudarthrobacter</taxon>
    </lineage>
</organism>
<reference evidence="3 4" key="1">
    <citation type="submission" date="2022-06" db="EMBL/GenBank/DDBJ databases">
        <title>Pseudarthrobacter sp. strain RMG13 Genome sequencing and assembly.</title>
        <authorList>
            <person name="Kim I."/>
        </authorList>
    </citation>
    <scope>NUCLEOTIDE SEQUENCE [LARGE SCALE GENOMIC DNA]</scope>
    <source>
        <strain evidence="3 4">RMG13</strain>
    </source>
</reference>
<proteinExistence type="predicted"/>
<sequence>MAGLVGAVPVAPVPVLRSCPPGVSGGQDPTAGRQALALGPAELARAAALAPGPRAVFVAGRRALRRFAAELLDVPASDLTTHFSCPRCGSGPELSHGRPGYALRGEPVPLALSLSRSSGWILVGAVVDPPAGVTMGVDLADPSGMAFEGFDGVALTAAERAALTGLAGPLLLQERARLWARKEAWLKMTGDGLATAPDTLDVLSRPDIRDLAAGEAGLPLSFCAAVAVSRTGS</sequence>
<dbReference type="Gene3D" id="3.90.470.20">
    <property type="entry name" value="4'-phosphopantetheinyl transferase domain"/>
    <property type="match status" value="1"/>
</dbReference>
<dbReference type="RefSeq" id="WP_254747591.1">
    <property type="nucleotide sequence ID" value="NZ_JANCLV010000002.1"/>
</dbReference>
<dbReference type="InterPro" id="IPR037143">
    <property type="entry name" value="4-PPantetheinyl_Trfase_dom_sf"/>
</dbReference>
<gene>
    <name evidence="3" type="ORF">NFC73_03130</name>
</gene>
<dbReference type="Proteomes" id="UP001524318">
    <property type="component" value="Unassembled WGS sequence"/>
</dbReference>
<comment type="caution">
    <text evidence="3">The sequence shown here is derived from an EMBL/GenBank/DDBJ whole genome shotgun (WGS) entry which is preliminary data.</text>
</comment>
<dbReference type="EMBL" id="JANCLV010000002">
    <property type="protein sequence ID" value="MCP8998732.1"/>
    <property type="molecule type" value="Genomic_DNA"/>
</dbReference>
<evidence type="ECO:0000313" key="3">
    <source>
        <dbReference type="EMBL" id="MCP8998732.1"/>
    </source>
</evidence>